<comment type="caution">
    <text evidence="2">The sequence shown here is derived from an EMBL/GenBank/DDBJ whole genome shotgun (WGS) entry which is preliminary data.</text>
</comment>
<keyword evidence="3" id="KW-1185">Reference proteome</keyword>
<dbReference type="AlphaFoldDB" id="A0A9N9PT73"/>
<dbReference type="OrthoDB" id="5407799at2759"/>
<feature type="compositionally biased region" description="Basic and acidic residues" evidence="1">
    <location>
        <begin position="151"/>
        <end position="171"/>
    </location>
</feature>
<accession>A0A9N9PT73</accession>
<feature type="compositionally biased region" description="Acidic residues" evidence="1">
    <location>
        <begin position="109"/>
        <end position="123"/>
    </location>
</feature>
<protein>
    <submittedName>
        <fullName evidence="2">Uncharacterized protein</fullName>
    </submittedName>
</protein>
<evidence type="ECO:0000313" key="3">
    <source>
        <dbReference type="Proteomes" id="UP000701801"/>
    </source>
</evidence>
<organism evidence="2 3">
    <name type="scientific">Hymenoscyphus albidus</name>
    <dbReference type="NCBI Taxonomy" id="595503"/>
    <lineage>
        <taxon>Eukaryota</taxon>
        <taxon>Fungi</taxon>
        <taxon>Dikarya</taxon>
        <taxon>Ascomycota</taxon>
        <taxon>Pezizomycotina</taxon>
        <taxon>Leotiomycetes</taxon>
        <taxon>Helotiales</taxon>
        <taxon>Helotiaceae</taxon>
        <taxon>Hymenoscyphus</taxon>
    </lineage>
</organism>
<gene>
    <name evidence="2" type="ORF">HYALB_00008958</name>
</gene>
<proteinExistence type="predicted"/>
<reference evidence="2" key="1">
    <citation type="submission" date="2021-07" db="EMBL/GenBank/DDBJ databases">
        <authorList>
            <person name="Durling M."/>
        </authorList>
    </citation>
    <scope>NUCLEOTIDE SEQUENCE</scope>
</reference>
<feature type="compositionally biased region" description="Basic and acidic residues" evidence="1">
    <location>
        <begin position="197"/>
        <end position="247"/>
    </location>
</feature>
<dbReference type="Proteomes" id="UP000701801">
    <property type="component" value="Unassembled WGS sequence"/>
</dbReference>
<sequence length="275" mass="30547">MPEPPSYDHHLLDRLNALKRSSIQLEPSKPSIPHPSHNESTPESDLSARLRSLRNGSSPSPVSAPLTNDKTSQNHISFSQPHVPTRVGDGDRDPLTNPEDLDERTLEELLADLEMGDEWGLDPDDPKDVKRLLDEARGVLAREGGTPQGKDGNEKEEVRGEREERKGKEGGGEYLTRGLDMSVFTSTVDEDEDGDERSEKGDTEREGEGKAGEDGLDNKSREVRDIVRKLMDEVNLGKEDEDNHPPDPKSASPSPSKEKQPPTPFSLPSQPWERR</sequence>
<feature type="compositionally biased region" description="Polar residues" evidence="1">
    <location>
        <begin position="54"/>
        <end position="82"/>
    </location>
</feature>
<dbReference type="EMBL" id="CAJVRM010000097">
    <property type="protein sequence ID" value="CAG8974263.1"/>
    <property type="molecule type" value="Genomic_DNA"/>
</dbReference>
<name>A0A9N9PT73_9HELO</name>
<evidence type="ECO:0000313" key="2">
    <source>
        <dbReference type="EMBL" id="CAG8974263.1"/>
    </source>
</evidence>
<evidence type="ECO:0000256" key="1">
    <source>
        <dbReference type="SAM" id="MobiDB-lite"/>
    </source>
</evidence>
<feature type="region of interest" description="Disordered" evidence="1">
    <location>
        <begin position="21"/>
        <end position="275"/>
    </location>
</feature>
<feature type="compositionally biased region" description="Basic and acidic residues" evidence="1">
    <location>
        <begin position="124"/>
        <end position="137"/>
    </location>
</feature>